<name>A0A317JTV2_9ACTN</name>
<dbReference type="InterPro" id="IPR043129">
    <property type="entry name" value="ATPase_NBD"/>
</dbReference>
<gene>
    <name evidence="1" type="ORF">DLJ46_29345</name>
</gene>
<organism evidence="1 2">
    <name type="scientific">Micromonospora globispora</name>
    <dbReference type="NCBI Taxonomy" id="1450148"/>
    <lineage>
        <taxon>Bacteria</taxon>
        <taxon>Bacillati</taxon>
        <taxon>Actinomycetota</taxon>
        <taxon>Actinomycetes</taxon>
        <taxon>Micromonosporales</taxon>
        <taxon>Micromonosporaceae</taxon>
        <taxon>Micromonospora</taxon>
    </lineage>
</organism>
<feature type="non-terminal residue" evidence="1">
    <location>
        <position position="61"/>
    </location>
</feature>
<proteinExistence type="predicted"/>
<evidence type="ECO:0000313" key="2">
    <source>
        <dbReference type="Proteomes" id="UP000245683"/>
    </source>
</evidence>
<accession>A0A317JTV2</accession>
<reference evidence="2" key="1">
    <citation type="submission" date="2018-05" db="EMBL/GenBank/DDBJ databases">
        <title>Micromonospora globispora sp. nov. and Micromonospora rugosa sp. nov., isolated from marine sediment.</title>
        <authorList>
            <person name="Carro L."/>
            <person name="Aysel V."/>
            <person name="Cetin D."/>
            <person name="Igual J.M."/>
            <person name="Klenk H.-P."/>
            <person name="Trujillo M.E."/>
            <person name="Sahin N."/>
        </authorList>
    </citation>
    <scope>NUCLEOTIDE SEQUENCE [LARGE SCALE GENOMIC DNA]</scope>
    <source>
        <strain evidence="2">S2904</strain>
    </source>
</reference>
<sequence length="61" mass="5775">MSGTVVVGLDVGGTSTRAAALSLDGGRLGTGRAGGGNPTSHGAERAAAELLTALRAALADV</sequence>
<protein>
    <submittedName>
        <fullName evidence="1">ATPase</fullName>
    </submittedName>
</protein>
<dbReference type="AlphaFoldDB" id="A0A317JTV2"/>
<dbReference type="Proteomes" id="UP000245683">
    <property type="component" value="Unassembled WGS sequence"/>
</dbReference>
<dbReference type="EMBL" id="QGSV01000386">
    <property type="protein sequence ID" value="PWU43818.1"/>
    <property type="molecule type" value="Genomic_DNA"/>
</dbReference>
<dbReference type="SUPFAM" id="SSF53067">
    <property type="entry name" value="Actin-like ATPase domain"/>
    <property type="match status" value="1"/>
</dbReference>
<comment type="caution">
    <text evidence="1">The sequence shown here is derived from an EMBL/GenBank/DDBJ whole genome shotgun (WGS) entry which is preliminary data.</text>
</comment>
<evidence type="ECO:0000313" key="1">
    <source>
        <dbReference type="EMBL" id="PWU43818.1"/>
    </source>
</evidence>
<dbReference type="Gene3D" id="3.30.420.40">
    <property type="match status" value="1"/>
</dbReference>
<keyword evidence="2" id="KW-1185">Reference proteome</keyword>